<dbReference type="Pfam" id="PF02825">
    <property type="entry name" value="WWE"/>
    <property type="match status" value="1"/>
</dbReference>
<evidence type="ECO:0000256" key="3">
    <source>
        <dbReference type="ARBA" id="ARBA00022679"/>
    </source>
</evidence>
<dbReference type="GO" id="GO:0005634">
    <property type="term" value="C:nucleus"/>
    <property type="evidence" value="ECO:0007669"/>
    <property type="project" value="UniProtKB-SubCell"/>
</dbReference>
<dbReference type="SMART" id="SM00360">
    <property type="entry name" value="RRM"/>
    <property type="match status" value="1"/>
</dbReference>
<dbReference type="InterPro" id="IPR057049">
    <property type="entry name" value="PARP14_KH_8"/>
</dbReference>
<dbReference type="InterPro" id="IPR043472">
    <property type="entry name" value="Macro_dom-like"/>
</dbReference>
<dbReference type="OrthoDB" id="6098402at2759"/>
<dbReference type="Gene3D" id="3.40.220.10">
    <property type="entry name" value="Leucine Aminopeptidase, subunit E, domain 1"/>
    <property type="match status" value="1"/>
</dbReference>
<dbReference type="SUPFAM" id="SSF117839">
    <property type="entry name" value="WWE domain"/>
    <property type="match status" value="1"/>
</dbReference>
<dbReference type="Gene3D" id="3.90.228.10">
    <property type="match status" value="1"/>
</dbReference>
<dbReference type="GO" id="GO:0003950">
    <property type="term" value="F:NAD+ poly-ADP-ribosyltransferase activity"/>
    <property type="evidence" value="ECO:0007669"/>
    <property type="project" value="UniProtKB-UniRule"/>
</dbReference>
<dbReference type="InterPro" id="IPR037197">
    <property type="entry name" value="WWE_dom_sf"/>
</dbReference>
<dbReference type="PROSITE" id="PS51154">
    <property type="entry name" value="MACRO"/>
    <property type="match status" value="1"/>
</dbReference>
<dbReference type="PANTHER" id="PTHR14453:SF67">
    <property type="entry name" value="POLY [ADP-RIBOSE] POLYMERASE"/>
    <property type="match status" value="1"/>
</dbReference>
<sequence length="1205" mass="137376">MNQMASVIVVTNLNPETRDNAIEFFFSNKRRSSGGPVVQVDRLNKSCAHVHFSSSLDAQQVVDKGSHVLDGFPLDVSFEQTSSSIRPSSQVDVDTRLTNDESYSLSADIKYYMGQRYETQYDRYQRYETKYRADHEQHKATDRDKAMCASSQFATSHNTLFSNRGDKEICMEVDDNDREYNQPVYSWDSKSGMKHEGLKFQEERLNRQAYPVQEKSSKVLDDKMNAPEQSFNHRSLDKEEDVEDLLRRITNLQLPNDMTKGSNAQIKLQQADKTERVEGQMIIFKDEVISNLKPAQIKILSLPQVCQKFKEKWTSLTFEVDHRNLQMKLKAPENIVMLIKGDVLSFVTAVCERQISLTPAKAKMFSSTHAQDFIQAKLEKRGLVCWWAVEHSDSLSMCSHMQDVREIQEILEHAFREETISLDDDKMAVVKSVAWQAFVKKVEHPERGTLPSPKLILNLSLKSVTVVDVVEDFARTYHDVKSFFNNNRLEEIKIKIDVDKQKFLKQFYKEELKELCKQKDVTLNLDKDACVVVRGLHDNLSIISEEISQLMQSIKSEQKTFEGPGIVRYFSSQQGQDFLMNTGNIMGCLVTTSFDQTKTDHEKSGSGRRRHRPIGDNDSFATHDASSGDTSDAPIRIISGDLANSKADVIVSTAHPSLDLQKGVLSRSILQHGGDAIQQELQDYFQQYGSSQLGKLVESSGGNLHCRRIFHLSLPVWQKDRGQVLKSAVLECLDRAHEKKAKSISFPTLGTGKLGYPSHVVADIMYSTISKWFHSHSDSCLKDVQIIVFSKDRQSMEAFRKVDKGSTLHQALSGQEDRDHGGRHKSHSQSQSSYRGRTRWTSVDMKIWSKTQEAVDKMIERIDRHIKESQTTKNEKDKIICSFSAQQQSAVMDLQKKHEVAIELDTHHGVVRITGFERNVLEALSAVKDIKFDASKHRTVAVEMLAVRWQYQVSKDKYKDFDSEHVLEIEAAYKKKESAVVLTDKQGRRYKIVFNEKKEYFLDDKSAPPISVRRRDILEEKAQEIPLPHHWDPMKGNKVQLVTLKPSSGEYKRVLQHFGGQPVQKIERVQNPTLFQQYKVKKKELEIHNPPGTENEKRLWHGTDSRSVDSIITNGFNRSYCGKNGTAYGDGVYFATDANYSRGFARDGKMFQARVLVGQSSPGQAGLKMPPLKPSTNRPYDSLSGPGMFVLFHDSQAYPEYLLTL</sequence>
<feature type="domain" description="Macro" evidence="12">
    <location>
        <begin position="622"/>
        <end position="807"/>
    </location>
</feature>
<dbReference type="InterPro" id="IPR052056">
    <property type="entry name" value="Mono-ARTD/PARP"/>
</dbReference>
<evidence type="ECO:0000256" key="4">
    <source>
        <dbReference type="ARBA" id="ARBA00023027"/>
    </source>
</evidence>
<dbReference type="Gene3D" id="3.30.720.50">
    <property type="match status" value="1"/>
</dbReference>
<evidence type="ECO:0000256" key="8">
    <source>
        <dbReference type="SAM" id="MobiDB-lite"/>
    </source>
</evidence>
<dbReference type="InterPro" id="IPR012677">
    <property type="entry name" value="Nucleotide-bd_a/b_plait_sf"/>
</dbReference>
<dbReference type="SUPFAM" id="SSF54928">
    <property type="entry name" value="RNA-binding domain, RBD"/>
    <property type="match status" value="1"/>
</dbReference>
<comment type="caution">
    <text evidence="13">The sequence shown here is derived from an EMBL/GenBank/DDBJ whole genome shotgun (WGS) entry which is preliminary data.</text>
</comment>
<feature type="region of interest" description="Disordered" evidence="8">
    <location>
        <begin position="598"/>
        <end position="632"/>
    </location>
</feature>
<evidence type="ECO:0000256" key="2">
    <source>
        <dbReference type="ARBA" id="ARBA00022676"/>
    </source>
</evidence>
<keyword evidence="5" id="KW-0539">Nucleus</keyword>
<dbReference type="InterPro" id="IPR035979">
    <property type="entry name" value="RBD_domain_sf"/>
</dbReference>
<dbReference type="GO" id="GO:0003714">
    <property type="term" value="F:transcription corepressor activity"/>
    <property type="evidence" value="ECO:0007669"/>
    <property type="project" value="TreeGrafter"/>
</dbReference>
<keyword evidence="3 7" id="KW-0808">Transferase</keyword>
<dbReference type="InterPro" id="IPR002589">
    <property type="entry name" value="Macro_dom"/>
</dbReference>
<keyword evidence="6" id="KW-0694">RNA-binding</keyword>
<name>A0A2T7P7N7_POMCA</name>
<dbReference type="Pfam" id="PF01661">
    <property type="entry name" value="Macro"/>
    <property type="match status" value="1"/>
</dbReference>
<dbReference type="GO" id="GO:0005737">
    <property type="term" value="C:cytoplasm"/>
    <property type="evidence" value="ECO:0007669"/>
    <property type="project" value="TreeGrafter"/>
</dbReference>
<feature type="domain" description="PARP catalytic" evidence="11">
    <location>
        <begin position="1025"/>
        <end position="1205"/>
    </location>
</feature>
<evidence type="ECO:0000259" key="11">
    <source>
        <dbReference type="PROSITE" id="PS51059"/>
    </source>
</evidence>
<dbReference type="GO" id="GO:0003723">
    <property type="term" value="F:RNA binding"/>
    <property type="evidence" value="ECO:0007669"/>
    <property type="project" value="UniProtKB-UniRule"/>
</dbReference>
<dbReference type="AlphaFoldDB" id="A0A2T7P7N7"/>
<dbReference type="PROSITE" id="PS50102">
    <property type="entry name" value="RRM"/>
    <property type="match status" value="1"/>
</dbReference>
<dbReference type="PROSITE" id="PS51059">
    <property type="entry name" value="PARP_CATALYTIC"/>
    <property type="match status" value="1"/>
</dbReference>
<keyword evidence="14" id="KW-1185">Reference proteome</keyword>
<dbReference type="SUPFAM" id="SSF56399">
    <property type="entry name" value="ADP-ribosylation"/>
    <property type="match status" value="1"/>
</dbReference>
<dbReference type="Pfam" id="PF00644">
    <property type="entry name" value="PARP"/>
    <property type="match status" value="1"/>
</dbReference>
<dbReference type="Pfam" id="PF23085">
    <property type="entry name" value="RRM_PARP14_3"/>
    <property type="match status" value="1"/>
</dbReference>
<comment type="subcellular location">
    <subcellularLocation>
        <location evidence="1">Nucleus</location>
    </subcellularLocation>
</comment>
<dbReference type="STRING" id="400727.A0A2T7P7N7"/>
<dbReference type="PROSITE" id="PS50918">
    <property type="entry name" value="WWE"/>
    <property type="match status" value="1"/>
</dbReference>
<evidence type="ECO:0000313" key="14">
    <source>
        <dbReference type="Proteomes" id="UP000245119"/>
    </source>
</evidence>
<evidence type="ECO:0000259" key="9">
    <source>
        <dbReference type="PROSITE" id="PS50102"/>
    </source>
</evidence>
<organism evidence="13 14">
    <name type="scientific">Pomacea canaliculata</name>
    <name type="common">Golden apple snail</name>
    <dbReference type="NCBI Taxonomy" id="400727"/>
    <lineage>
        <taxon>Eukaryota</taxon>
        <taxon>Metazoa</taxon>
        <taxon>Spiralia</taxon>
        <taxon>Lophotrochozoa</taxon>
        <taxon>Mollusca</taxon>
        <taxon>Gastropoda</taxon>
        <taxon>Caenogastropoda</taxon>
        <taxon>Architaenioglossa</taxon>
        <taxon>Ampullarioidea</taxon>
        <taxon>Ampullariidae</taxon>
        <taxon>Pomacea</taxon>
    </lineage>
</organism>
<reference evidence="13 14" key="1">
    <citation type="submission" date="2018-04" db="EMBL/GenBank/DDBJ databases">
        <title>The genome of golden apple snail Pomacea canaliculata provides insight into stress tolerance and invasive adaptation.</title>
        <authorList>
            <person name="Liu C."/>
            <person name="Liu B."/>
            <person name="Ren Y."/>
            <person name="Zhang Y."/>
            <person name="Wang H."/>
            <person name="Li S."/>
            <person name="Jiang F."/>
            <person name="Yin L."/>
            <person name="Zhang G."/>
            <person name="Qian W."/>
            <person name="Fan W."/>
        </authorList>
    </citation>
    <scope>NUCLEOTIDE SEQUENCE [LARGE SCALE GENOMIC DNA]</scope>
    <source>
        <strain evidence="13">SZHN2017</strain>
        <tissue evidence="13">Muscle</tissue>
    </source>
</reference>
<dbReference type="PANTHER" id="PTHR14453">
    <property type="entry name" value="PARP/ZINC FINGER CCCH TYPE DOMAIN CONTAINING PROTEIN"/>
    <property type="match status" value="1"/>
</dbReference>
<dbReference type="InterPro" id="IPR004170">
    <property type="entry name" value="WWE_dom"/>
</dbReference>
<dbReference type="InterPro" id="IPR000504">
    <property type="entry name" value="RRM_dom"/>
</dbReference>
<keyword evidence="2 7" id="KW-0328">Glycosyltransferase</keyword>
<feature type="compositionally biased region" description="Polar residues" evidence="8">
    <location>
        <begin position="828"/>
        <end position="837"/>
    </location>
</feature>
<dbReference type="Gene3D" id="3.30.70.330">
    <property type="match status" value="1"/>
</dbReference>
<accession>A0A2T7P7N7</accession>
<gene>
    <name evidence="13" type="ORF">C0Q70_08689</name>
</gene>
<dbReference type="EMBL" id="PZQS01000005">
    <property type="protein sequence ID" value="PVD29438.1"/>
    <property type="molecule type" value="Genomic_DNA"/>
</dbReference>
<dbReference type="GO" id="GO:0010629">
    <property type="term" value="P:negative regulation of gene expression"/>
    <property type="evidence" value="ECO:0007669"/>
    <property type="project" value="TreeGrafter"/>
</dbReference>
<dbReference type="CDD" id="cd01439">
    <property type="entry name" value="TCCD_inducible_PARP_like"/>
    <property type="match status" value="1"/>
</dbReference>
<feature type="domain" description="WWE" evidence="10">
    <location>
        <begin position="935"/>
        <end position="1014"/>
    </location>
</feature>
<protein>
    <recommendedName>
        <fullName evidence="7">Poly [ADP-ribose] polymerase</fullName>
        <shortName evidence="7">PARP</shortName>
        <ecNumber evidence="7">2.4.2.-</ecNumber>
    </recommendedName>
</protein>
<dbReference type="OMA" id="KEICMEV"/>
<dbReference type="Pfam" id="PF23254">
    <property type="entry name" value="KH_PARP14_8"/>
    <property type="match status" value="1"/>
</dbReference>
<feature type="region of interest" description="Disordered" evidence="8">
    <location>
        <begin position="800"/>
        <end position="837"/>
    </location>
</feature>
<proteinExistence type="predicted"/>
<evidence type="ECO:0000259" key="12">
    <source>
        <dbReference type="PROSITE" id="PS51154"/>
    </source>
</evidence>
<evidence type="ECO:0000256" key="6">
    <source>
        <dbReference type="PROSITE-ProRule" id="PRU00176"/>
    </source>
</evidence>
<evidence type="ECO:0000256" key="1">
    <source>
        <dbReference type="ARBA" id="ARBA00004123"/>
    </source>
</evidence>
<evidence type="ECO:0000313" key="13">
    <source>
        <dbReference type="EMBL" id="PVD29438.1"/>
    </source>
</evidence>
<dbReference type="SUPFAM" id="SSF52949">
    <property type="entry name" value="Macro domain-like"/>
    <property type="match status" value="1"/>
</dbReference>
<dbReference type="Proteomes" id="UP000245119">
    <property type="component" value="Linkage Group LG5"/>
</dbReference>
<dbReference type="EC" id="2.4.2.-" evidence="7"/>
<evidence type="ECO:0000256" key="7">
    <source>
        <dbReference type="RuleBase" id="RU362114"/>
    </source>
</evidence>
<evidence type="ECO:0000259" key="10">
    <source>
        <dbReference type="PROSITE" id="PS50918"/>
    </source>
</evidence>
<keyword evidence="4 7" id="KW-0520">NAD</keyword>
<evidence type="ECO:0000256" key="5">
    <source>
        <dbReference type="ARBA" id="ARBA00023242"/>
    </source>
</evidence>
<dbReference type="SMART" id="SM00506">
    <property type="entry name" value="A1pp"/>
    <property type="match status" value="1"/>
</dbReference>
<dbReference type="InterPro" id="IPR012317">
    <property type="entry name" value="Poly(ADP-ribose)pol_cat_dom"/>
</dbReference>
<feature type="domain" description="RRM" evidence="9">
    <location>
        <begin position="6"/>
        <end position="81"/>
    </location>
</feature>